<keyword evidence="1" id="KW-0472">Membrane</keyword>
<protein>
    <submittedName>
        <fullName evidence="2">Uncharacterized protein</fullName>
    </submittedName>
</protein>
<evidence type="ECO:0000313" key="2">
    <source>
        <dbReference type="EMBL" id="PWK24186.1"/>
    </source>
</evidence>
<gene>
    <name evidence="2" type="ORF">LX92_01773</name>
</gene>
<reference evidence="2 3" key="1">
    <citation type="submission" date="2018-05" db="EMBL/GenBank/DDBJ databases">
        <title>Genomic Encyclopedia of Archaeal and Bacterial Type Strains, Phase II (KMG-II): from individual species to whole genera.</title>
        <authorList>
            <person name="Goeker M."/>
        </authorList>
    </citation>
    <scope>NUCLEOTIDE SEQUENCE [LARGE SCALE GENOMIC DNA]</scope>
    <source>
        <strain evidence="2 3">DSM 23514</strain>
    </source>
</reference>
<feature type="transmembrane region" description="Helical" evidence="1">
    <location>
        <begin position="27"/>
        <end position="48"/>
    </location>
</feature>
<keyword evidence="1" id="KW-0812">Transmembrane</keyword>
<sequence>MSEHAINKKSNENAPKYILMESDSANIIISIVILFVFQTLLVALISSLY</sequence>
<organism evidence="2 3">
    <name type="scientific">Maribacter polysiphoniae</name>
    <dbReference type="NCBI Taxonomy" id="429344"/>
    <lineage>
        <taxon>Bacteria</taxon>
        <taxon>Pseudomonadati</taxon>
        <taxon>Bacteroidota</taxon>
        <taxon>Flavobacteriia</taxon>
        <taxon>Flavobacteriales</taxon>
        <taxon>Flavobacteriaceae</taxon>
        <taxon>Maribacter</taxon>
    </lineage>
</organism>
<evidence type="ECO:0000313" key="3">
    <source>
        <dbReference type="Proteomes" id="UP000245667"/>
    </source>
</evidence>
<evidence type="ECO:0000256" key="1">
    <source>
        <dbReference type="SAM" id="Phobius"/>
    </source>
</evidence>
<comment type="caution">
    <text evidence="2">The sequence shown here is derived from an EMBL/GenBank/DDBJ whole genome shotgun (WGS) entry which is preliminary data.</text>
</comment>
<proteinExistence type="predicted"/>
<accession>A0A316E2C6</accession>
<dbReference type="Proteomes" id="UP000245667">
    <property type="component" value="Unassembled WGS sequence"/>
</dbReference>
<dbReference type="EMBL" id="QGGQ01000003">
    <property type="protein sequence ID" value="PWK24186.1"/>
    <property type="molecule type" value="Genomic_DNA"/>
</dbReference>
<dbReference type="AlphaFoldDB" id="A0A316E2C6"/>
<name>A0A316E2C6_9FLAO</name>
<keyword evidence="1" id="KW-1133">Transmembrane helix</keyword>